<reference evidence="5 6" key="1">
    <citation type="submission" date="2018-03" db="EMBL/GenBank/DDBJ databases">
        <title>Genomic Encyclopedia of Archaeal and Bacterial Type Strains, Phase II (KMG-II): from individual species to whole genera.</title>
        <authorList>
            <person name="Goeker M."/>
        </authorList>
    </citation>
    <scope>NUCLEOTIDE SEQUENCE [LARGE SCALE GENOMIC DNA]</scope>
    <source>
        <strain evidence="5 6">DSM 29318</strain>
    </source>
</reference>
<dbReference type="Pfam" id="PF12625">
    <property type="entry name" value="Arabinose_bd"/>
    <property type="match status" value="1"/>
</dbReference>
<evidence type="ECO:0000256" key="2">
    <source>
        <dbReference type="ARBA" id="ARBA00023125"/>
    </source>
</evidence>
<comment type="caution">
    <text evidence="5">The sequence shown here is derived from an EMBL/GenBank/DDBJ whole genome shotgun (WGS) entry which is preliminary data.</text>
</comment>
<protein>
    <submittedName>
        <fullName evidence="5">AraC family transcriptional regulator</fullName>
    </submittedName>
</protein>
<dbReference type="RefSeq" id="WP_106161780.1">
    <property type="nucleotide sequence ID" value="NZ_PVTT01000003.1"/>
</dbReference>
<organism evidence="5 6">
    <name type="scientific">Hasllibacter halocynthiae</name>
    <dbReference type="NCBI Taxonomy" id="595589"/>
    <lineage>
        <taxon>Bacteria</taxon>
        <taxon>Pseudomonadati</taxon>
        <taxon>Pseudomonadota</taxon>
        <taxon>Alphaproteobacteria</taxon>
        <taxon>Rhodobacterales</taxon>
        <taxon>Roseobacteraceae</taxon>
        <taxon>Hasllibacter</taxon>
    </lineage>
</organism>
<dbReference type="InterPro" id="IPR009057">
    <property type="entry name" value="Homeodomain-like_sf"/>
</dbReference>
<dbReference type="Gene3D" id="1.10.10.60">
    <property type="entry name" value="Homeodomain-like"/>
    <property type="match status" value="1"/>
</dbReference>
<dbReference type="AlphaFoldDB" id="A0A2T0WZB5"/>
<dbReference type="InterPro" id="IPR018060">
    <property type="entry name" value="HTH_AraC"/>
</dbReference>
<dbReference type="PANTHER" id="PTHR47894:SF4">
    <property type="entry name" value="HTH-TYPE TRANSCRIPTIONAL REGULATOR GADX"/>
    <property type="match status" value="1"/>
</dbReference>
<dbReference type="GO" id="GO:0005829">
    <property type="term" value="C:cytosol"/>
    <property type="evidence" value="ECO:0007669"/>
    <property type="project" value="TreeGrafter"/>
</dbReference>
<feature type="domain" description="HTH araC/xylS-type" evidence="4">
    <location>
        <begin position="274"/>
        <end position="354"/>
    </location>
</feature>
<proteinExistence type="predicted"/>
<dbReference type="SUPFAM" id="SSF46689">
    <property type="entry name" value="Homeodomain-like"/>
    <property type="match status" value="1"/>
</dbReference>
<name>A0A2T0WZB5_9RHOB</name>
<dbReference type="Proteomes" id="UP000238801">
    <property type="component" value="Unassembled WGS sequence"/>
</dbReference>
<evidence type="ECO:0000313" key="5">
    <source>
        <dbReference type="EMBL" id="PRY92052.1"/>
    </source>
</evidence>
<dbReference type="OrthoDB" id="9805730at2"/>
<dbReference type="GO" id="GO:0000976">
    <property type="term" value="F:transcription cis-regulatory region binding"/>
    <property type="evidence" value="ECO:0007669"/>
    <property type="project" value="TreeGrafter"/>
</dbReference>
<keyword evidence="2" id="KW-0238">DNA-binding</keyword>
<dbReference type="PANTHER" id="PTHR47894">
    <property type="entry name" value="HTH-TYPE TRANSCRIPTIONAL REGULATOR GADX"/>
    <property type="match status" value="1"/>
</dbReference>
<dbReference type="SMART" id="SM00342">
    <property type="entry name" value="HTH_ARAC"/>
    <property type="match status" value="1"/>
</dbReference>
<dbReference type="GO" id="GO:0003700">
    <property type="term" value="F:DNA-binding transcription factor activity"/>
    <property type="evidence" value="ECO:0007669"/>
    <property type="project" value="InterPro"/>
</dbReference>
<keyword evidence="1" id="KW-0805">Transcription regulation</keyword>
<dbReference type="Pfam" id="PF12833">
    <property type="entry name" value="HTH_18"/>
    <property type="match status" value="1"/>
</dbReference>
<evidence type="ECO:0000313" key="6">
    <source>
        <dbReference type="Proteomes" id="UP000238801"/>
    </source>
</evidence>
<dbReference type="PROSITE" id="PS01124">
    <property type="entry name" value="HTH_ARAC_FAMILY_2"/>
    <property type="match status" value="1"/>
</dbReference>
<dbReference type="InterPro" id="IPR032687">
    <property type="entry name" value="AraC-type_N"/>
</dbReference>
<evidence type="ECO:0000259" key="4">
    <source>
        <dbReference type="PROSITE" id="PS01124"/>
    </source>
</evidence>
<accession>A0A2T0WZB5</accession>
<evidence type="ECO:0000256" key="1">
    <source>
        <dbReference type="ARBA" id="ARBA00023015"/>
    </source>
</evidence>
<dbReference type="EMBL" id="PVTT01000003">
    <property type="protein sequence ID" value="PRY92052.1"/>
    <property type="molecule type" value="Genomic_DNA"/>
</dbReference>
<gene>
    <name evidence="5" type="ORF">BCF33_2745</name>
</gene>
<sequence length="389" mass="43364">MLDAFIDEGAGGRGRAAVPDRNGFALEPRSSAHDAARPLALLLLRGGGLPRARLEAATGLPLARLDDARARVGRGAVNRLWALAEEVLGEPTIGLRLARLAPRSRHLVCHLAKRTRTVGEMLATWEAYAPLICEAEALEVEELEEGVLVTRRLLSPRHENRSASEHALARLLGALKEFTGLPAPAREVRFRHRDPGYGTAYRETFRCEARFGAEEDALLLEPGALERPLRTRDAYLHQILKEHAAALLAQDRDPVVEAWRRIARGILGGEECPFREVAAHLHVSERTLNRVLTQRGASYRALLDAARRDLALREIGNGRPLREVCERLRFSEPTTLSRAFVRWFGMSISEYRKRHPAPSPERAPDGCPVRASCLEADRQARLDHRRVEA</sequence>
<keyword evidence="3" id="KW-0804">Transcription</keyword>
<keyword evidence="6" id="KW-1185">Reference proteome</keyword>
<evidence type="ECO:0000256" key="3">
    <source>
        <dbReference type="ARBA" id="ARBA00023163"/>
    </source>
</evidence>